<dbReference type="Proteomes" id="UP001324427">
    <property type="component" value="Unassembled WGS sequence"/>
</dbReference>
<dbReference type="EMBL" id="JAVFHQ010000074">
    <property type="protein sequence ID" value="KAK4540097.1"/>
    <property type="molecule type" value="Genomic_DNA"/>
</dbReference>
<comment type="caution">
    <text evidence="2">The sequence shown here is derived from an EMBL/GenBank/DDBJ whole genome shotgun (WGS) entry which is preliminary data.</text>
</comment>
<feature type="compositionally biased region" description="Basic residues" evidence="1">
    <location>
        <begin position="43"/>
        <end position="52"/>
    </location>
</feature>
<reference evidence="2 3" key="1">
    <citation type="submission" date="2021-11" db="EMBL/GenBank/DDBJ databases">
        <title>Black yeast isolated from Biological Soil Crust.</title>
        <authorList>
            <person name="Kurbessoian T."/>
        </authorList>
    </citation>
    <scope>NUCLEOTIDE SEQUENCE [LARGE SCALE GENOMIC DNA]</scope>
    <source>
        <strain evidence="2 3">CCFEE 5522</strain>
    </source>
</reference>
<feature type="compositionally biased region" description="Low complexity" evidence="1">
    <location>
        <begin position="164"/>
        <end position="190"/>
    </location>
</feature>
<feature type="compositionally biased region" description="Low complexity" evidence="1">
    <location>
        <begin position="97"/>
        <end position="108"/>
    </location>
</feature>
<evidence type="ECO:0000313" key="3">
    <source>
        <dbReference type="Proteomes" id="UP001324427"/>
    </source>
</evidence>
<name>A0AAV9J5F5_9PEZI</name>
<gene>
    <name evidence="2" type="ORF">LTR36_009762</name>
</gene>
<proteinExistence type="predicted"/>
<feature type="compositionally biased region" description="Pro residues" evidence="1">
    <location>
        <begin position="27"/>
        <end position="36"/>
    </location>
</feature>
<feature type="region of interest" description="Disordered" evidence="1">
    <location>
        <begin position="206"/>
        <end position="294"/>
    </location>
</feature>
<accession>A0AAV9J5F5</accession>
<organism evidence="2 3">
    <name type="scientific">Oleoguttula mirabilis</name>
    <dbReference type="NCBI Taxonomy" id="1507867"/>
    <lineage>
        <taxon>Eukaryota</taxon>
        <taxon>Fungi</taxon>
        <taxon>Dikarya</taxon>
        <taxon>Ascomycota</taxon>
        <taxon>Pezizomycotina</taxon>
        <taxon>Dothideomycetes</taxon>
        <taxon>Dothideomycetidae</taxon>
        <taxon>Mycosphaerellales</taxon>
        <taxon>Teratosphaeriaceae</taxon>
        <taxon>Oleoguttula</taxon>
    </lineage>
</organism>
<sequence length="420" mass="45048">MSIPYEICAVPGCSRLVRDPTAGHPTTWPPPDPPTGTPANGKRAARSTRTKAKAQQVNRCPRHQLQTPPASQAGPAAGEAHSQARVPADDISPPRGTSSSALSPTPATVDLPLRRFDRAASPKVLAPITPASDHLPLTPSTPAVPLPLRPIFHIDHTAEDDAFAPLPDDTPVTPTPAPTSRTSRSPQPTTTTNAAAFAAMDALQHPPAYPFHSASRHSQSPSPSLAPSPAPTAVVPETPLDHHPANTNPNATHHGLANHHRRRPLFGNGNREDHSNSNRDREGPGSMASSNNTNNFLELEIENLRAERTRLVQQLNAMTALVDRVRLRQRITELDARRERALSAQAIMAGELATAQAVMAGELATAEAGAAERRSSWWRTACIVALLGMGAYGAWCKSNAVDTAYVRSRECRRYGMRDNC</sequence>
<feature type="region of interest" description="Disordered" evidence="1">
    <location>
        <begin position="17"/>
        <end position="113"/>
    </location>
</feature>
<evidence type="ECO:0000256" key="1">
    <source>
        <dbReference type="SAM" id="MobiDB-lite"/>
    </source>
</evidence>
<evidence type="ECO:0000313" key="2">
    <source>
        <dbReference type="EMBL" id="KAK4540097.1"/>
    </source>
</evidence>
<dbReference type="AlphaFoldDB" id="A0AAV9J5F5"/>
<feature type="compositionally biased region" description="Basic and acidic residues" evidence="1">
    <location>
        <begin position="270"/>
        <end position="283"/>
    </location>
</feature>
<feature type="region of interest" description="Disordered" evidence="1">
    <location>
        <begin position="161"/>
        <end position="190"/>
    </location>
</feature>
<keyword evidence="3" id="KW-1185">Reference proteome</keyword>
<feature type="compositionally biased region" description="Low complexity" evidence="1">
    <location>
        <begin position="212"/>
        <end position="223"/>
    </location>
</feature>
<protein>
    <submittedName>
        <fullName evidence="2">Uncharacterized protein</fullName>
    </submittedName>
</protein>